<dbReference type="RefSeq" id="WP_077969712.1">
    <property type="nucleotide sequence ID" value="NZ_CP045178.1"/>
</dbReference>
<dbReference type="OrthoDB" id="9812656at2"/>
<proteinExistence type="predicted"/>
<protein>
    <submittedName>
        <fullName evidence="1">Uncharacterized protein</fullName>
    </submittedName>
</protein>
<keyword evidence="2" id="KW-1185">Reference proteome</keyword>
<dbReference type="Proteomes" id="UP000190539">
    <property type="component" value="Unassembled WGS sequence"/>
</dbReference>
<comment type="caution">
    <text evidence="1">The sequence shown here is derived from an EMBL/GenBank/DDBJ whole genome shotgun (WGS) entry which is preliminary data.</text>
</comment>
<evidence type="ECO:0000313" key="2">
    <source>
        <dbReference type="Proteomes" id="UP000190539"/>
    </source>
</evidence>
<name>A0A1V4A6Z1_9ACTN</name>
<gene>
    <name evidence="1" type="ORF">B1H18_20690</name>
</gene>
<accession>A0A1V4A6Z1</accession>
<dbReference type="AlphaFoldDB" id="A0A1V4A6Z1"/>
<reference evidence="1 2" key="1">
    <citation type="submission" date="2017-02" db="EMBL/GenBank/DDBJ databases">
        <title>Draft Genome Sequence of Streptomyces tsukubaensis F601, a Producer of the immunosuppressant tacrolimus FK506.</title>
        <authorList>
            <person name="Zong G."/>
            <person name="Zhong C."/>
            <person name="Fu J."/>
            <person name="Qin R."/>
            <person name="Cao G."/>
        </authorList>
    </citation>
    <scope>NUCLEOTIDE SEQUENCE [LARGE SCALE GENOMIC DNA]</scope>
    <source>
        <strain evidence="1 2">F601</strain>
    </source>
</reference>
<dbReference type="STRING" id="83656.B1H18_20690"/>
<organism evidence="1 2">
    <name type="scientific">Streptomyces tsukubensis</name>
    <dbReference type="NCBI Taxonomy" id="83656"/>
    <lineage>
        <taxon>Bacteria</taxon>
        <taxon>Bacillati</taxon>
        <taxon>Actinomycetota</taxon>
        <taxon>Actinomycetes</taxon>
        <taxon>Kitasatosporales</taxon>
        <taxon>Streptomycetaceae</taxon>
        <taxon>Streptomyces</taxon>
    </lineage>
</organism>
<dbReference type="EMBL" id="MVFC01000017">
    <property type="protein sequence ID" value="OON76726.1"/>
    <property type="molecule type" value="Genomic_DNA"/>
</dbReference>
<evidence type="ECO:0000313" key="1">
    <source>
        <dbReference type="EMBL" id="OON76726.1"/>
    </source>
</evidence>
<sequence>MSCITVPPEGLGATIAWCSRNLGFTAEQRFESPRHEFVFLAAGEVEIELLAGASNRGGVTADR</sequence>